<dbReference type="InterPro" id="IPR000489">
    <property type="entry name" value="Pterin-binding_dom"/>
</dbReference>
<dbReference type="SUPFAM" id="SSF51717">
    <property type="entry name" value="Dihydropteroate synthetase-like"/>
    <property type="match status" value="1"/>
</dbReference>
<gene>
    <name evidence="14" type="ORF">FB475_2453</name>
</gene>
<feature type="domain" description="Pterin-binding" evidence="13">
    <location>
        <begin position="20"/>
        <end position="279"/>
    </location>
</feature>
<accession>A0A542ESI1</accession>
<keyword evidence="8 12" id="KW-0479">Metal-binding</keyword>
<dbReference type="GO" id="GO:0004156">
    <property type="term" value="F:dihydropteroate synthase activity"/>
    <property type="evidence" value="ECO:0007669"/>
    <property type="project" value="UniProtKB-EC"/>
</dbReference>
<dbReference type="UniPathway" id="UPA00077">
    <property type="reaction ID" value="UER00156"/>
</dbReference>
<evidence type="ECO:0000256" key="3">
    <source>
        <dbReference type="ARBA" id="ARBA00004763"/>
    </source>
</evidence>
<evidence type="ECO:0000256" key="9">
    <source>
        <dbReference type="ARBA" id="ARBA00022842"/>
    </source>
</evidence>
<dbReference type="PANTHER" id="PTHR20941">
    <property type="entry name" value="FOLATE SYNTHESIS PROTEINS"/>
    <property type="match status" value="1"/>
</dbReference>
<keyword evidence="15" id="KW-1185">Reference proteome</keyword>
<dbReference type="Proteomes" id="UP000316298">
    <property type="component" value="Unassembled WGS sequence"/>
</dbReference>
<comment type="similarity">
    <text evidence="4 12">Belongs to the DHPS family.</text>
</comment>
<dbReference type="Gene3D" id="3.20.20.20">
    <property type="entry name" value="Dihydropteroate synthase-like"/>
    <property type="match status" value="1"/>
</dbReference>
<dbReference type="GO" id="GO:0005829">
    <property type="term" value="C:cytosol"/>
    <property type="evidence" value="ECO:0007669"/>
    <property type="project" value="TreeGrafter"/>
</dbReference>
<evidence type="ECO:0000256" key="4">
    <source>
        <dbReference type="ARBA" id="ARBA00009503"/>
    </source>
</evidence>
<evidence type="ECO:0000256" key="10">
    <source>
        <dbReference type="ARBA" id="ARBA00022909"/>
    </source>
</evidence>
<dbReference type="GO" id="GO:0046656">
    <property type="term" value="P:folic acid biosynthetic process"/>
    <property type="evidence" value="ECO:0007669"/>
    <property type="project" value="UniProtKB-KW"/>
</dbReference>
<evidence type="ECO:0000256" key="11">
    <source>
        <dbReference type="ARBA" id="ARBA00030193"/>
    </source>
</evidence>
<dbReference type="NCBIfam" id="TIGR01496">
    <property type="entry name" value="DHPS"/>
    <property type="match status" value="1"/>
</dbReference>
<comment type="function">
    <text evidence="12">Catalyzes the condensation of para-aminobenzoate (pABA) with 6-hydroxymethyl-7,8-dihydropterin diphosphate (DHPt-PP) to form 7,8-dihydropteroate (H2Pte), the immediate precursor of folate derivatives.</text>
</comment>
<dbReference type="PANTHER" id="PTHR20941:SF1">
    <property type="entry name" value="FOLIC ACID SYNTHESIS PROTEIN FOL1"/>
    <property type="match status" value="1"/>
</dbReference>
<evidence type="ECO:0000256" key="8">
    <source>
        <dbReference type="ARBA" id="ARBA00022723"/>
    </source>
</evidence>
<protein>
    <recommendedName>
        <fullName evidence="6 12">Dihydropteroate synthase</fullName>
        <shortName evidence="12">DHPS</shortName>
        <ecNumber evidence="5 12">2.5.1.15</ecNumber>
    </recommendedName>
    <alternativeName>
        <fullName evidence="11 12">Dihydropteroate pyrophosphorylase</fullName>
    </alternativeName>
</protein>
<comment type="cofactor">
    <cofactor evidence="2 12">
        <name>Mg(2+)</name>
        <dbReference type="ChEBI" id="CHEBI:18420"/>
    </cofactor>
</comment>
<name>A0A542ESI1_9ACTN</name>
<keyword evidence="7 12" id="KW-0808">Transferase</keyword>
<evidence type="ECO:0000256" key="7">
    <source>
        <dbReference type="ARBA" id="ARBA00022679"/>
    </source>
</evidence>
<dbReference type="InterPro" id="IPR006390">
    <property type="entry name" value="DHP_synth_dom"/>
</dbReference>
<dbReference type="GO" id="GO:0046872">
    <property type="term" value="F:metal ion binding"/>
    <property type="evidence" value="ECO:0007669"/>
    <property type="project" value="UniProtKB-KW"/>
</dbReference>
<comment type="pathway">
    <text evidence="3 12">Cofactor biosynthesis; tetrahydrofolate biosynthesis; 7,8-dihydrofolate from 2-amino-4-hydroxy-6-hydroxymethyl-7,8-dihydropteridine diphosphate and 4-aminobenzoate: step 1/2.</text>
</comment>
<dbReference type="EC" id="2.5.1.15" evidence="5 12"/>
<proteinExistence type="inferred from homology"/>
<reference evidence="14 15" key="1">
    <citation type="submission" date="2019-06" db="EMBL/GenBank/DDBJ databases">
        <title>Sequencing the genomes of 1000 actinobacteria strains.</title>
        <authorList>
            <person name="Klenk H.-P."/>
        </authorList>
    </citation>
    <scope>NUCLEOTIDE SEQUENCE [LARGE SCALE GENOMIC DNA]</scope>
    <source>
        <strain evidence="14 15">DSM 17305</strain>
    </source>
</reference>
<evidence type="ECO:0000256" key="12">
    <source>
        <dbReference type="RuleBase" id="RU361205"/>
    </source>
</evidence>
<dbReference type="EMBL" id="VFMM01000001">
    <property type="protein sequence ID" value="TQJ18318.1"/>
    <property type="molecule type" value="Genomic_DNA"/>
</dbReference>
<comment type="catalytic activity">
    <reaction evidence="1">
        <text>(7,8-dihydropterin-6-yl)methyl diphosphate + 4-aminobenzoate = 7,8-dihydropteroate + diphosphate</text>
        <dbReference type="Rhea" id="RHEA:19949"/>
        <dbReference type="ChEBI" id="CHEBI:17836"/>
        <dbReference type="ChEBI" id="CHEBI:17839"/>
        <dbReference type="ChEBI" id="CHEBI:33019"/>
        <dbReference type="ChEBI" id="CHEBI:72950"/>
        <dbReference type="EC" id="2.5.1.15"/>
    </reaction>
</comment>
<evidence type="ECO:0000256" key="1">
    <source>
        <dbReference type="ARBA" id="ARBA00000012"/>
    </source>
</evidence>
<dbReference type="GO" id="GO:0046654">
    <property type="term" value="P:tetrahydrofolate biosynthetic process"/>
    <property type="evidence" value="ECO:0007669"/>
    <property type="project" value="UniProtKB-UniPathway"/>
</dbReference>
<dbReference type="InterPro" id="IPR045031">
    <property type="entry name" value="DHP_synth-like"/>
</dbReference>
<sequence length="287" mass="31102">MWVRTEPWGHVDGLPVLDRCLVMGVVNVTPDSFSDGGEWFEPSAAIKHGRELLAEGADLLDVGGESTRPRAVRPSEEEELRRVLPVVEALAADGAIISVDTMRSRVAELVLDAGATMINDVSGGLADPDMLPLVAEREAPYLCMHWRGHSIDMQKKAEYGDVVAEVIAELAERLEALRAAGLDLNRVALDPGLGFAKNADHNWEILRRMREFAVLERPLLIGASRKTFLGRLLADEQTGEPRPAVRRDDASVAVSALAAAAGAWCVRAHAVAPNVDAVRVAQRWGTV</sequence>
<dbReference type="FunFam" id="3.20.20.20:FF:000006">
    <property type="entry name" value="Dihydropteroate synthase"/>
    <property type="match status" value="1"/>
</dbReference>
<evidence type="ECO:0000313" key="15">
    <source>
        <dbReference type="Proteomes" id="UP000316298"/>
    </source>
</evidence>
<evidence type="ECO:0000256" key="6">
    <source>
        <dbReference type="ARBA" id="ARBA00016919"/>
    </source>
</evidence>
<dbReference type="PROSITE" id="PS00792">
    <property type="entry name" value="DHPS_1"/>
    <property type="match status" value="1"/>
</dbReference>
<dbReference type="CDD" id="cd00739">
    <property type="entry name" value="DHPS"/>
    <property type="match status" value="1"/>
</dbReference>
<evidence type="ECO:0000313" key="14">
    <source>
        <dbReference type="EMBL" id="TQJ18318.1"/>
    </source>
</evidence>
<dbReference type="Pfam" id="PF00809">
    <property type="entry name" value="Pterin_bind"/>
    <property type="match status" value="1"/>
</dbReference>
<comment type="caution">
    <text evidence="14">The sequence shown here is derived from an EMBL/GenBank/DDBJ whole genome shotgun (WGS) entry which is preliminary data.</text>
</comment>
<keyword evidence="10 12" id="KW-0289">Folate biosynthesis</keyword>
<dbReference type="InterPro" id="IPR011005">
    <property type="entry name" value="Dihydropteroate_synth-like_sf"/>
</dbReference>
<keyword evidence="9 12" id="KW-0460">Magnesium</keyword>
<evidence type="ECO:0000259" key="13">
    <source>
        <dbReference type="PROSITE" id="PS50972"/>
    </source>
</evidence>
<dbReference type="PROSITE" id="PS00793">
    <property type="entry name" value="DHPS_2"/>
    <property type="match status" value="1"/>
</dbReference>
<evidence type="ECO:0000256" key="2">
    <source>
        <dbReference type="ARBA" id="ARBA00001946"/>
    </source>
</evidence>
<dbReference type="PROSITE" id="PS50972">
    <property type="entry name" value="PTERIN_BINDING"/>
    <property type="match status" value="1"/>
</dbReference>
<evidence type="ECO:0000256" key="5">
    <source>
        <dbReference type="ARBA" id="ARBA00012458"/>
    </source>
</evidence>
<dbReference type="AlphaFoldDB" id="A0A542ESI1"/>
<organism evidence="14 15">
    <name type="scientific">Kribbella jejuensis</name>
    <dbReference type="NCBI Taxonomy" id="236068"/>
    <lineage>
        <taxon>Bacteria</taxon>
        <taxon>Bacillati</taxon>
        <taxon>Actinomycetota</taxon>
        <taxon>Actinomycetes</taxon>
        <taxon>Propionibacteriales</taxon>
        <taxon>Kribbellaceae</taxon>
        <taxon>Kribbella</taxon>
    </lineage>
</organism>